<dbReference type="RefSeq" id="XP_505704.3">
    <property type="nucleotide sequence ID" value="XM_505704.3"/>
</dbReference>
<reference evidence="10 11" key="1">
    <citation type="journal article" date="2016" name="PLoS ONE">
        <title>Sequence Assembly of Yarrowia lipolytica Strain W29/CLIB89 Shows Transposable Element Diversity.</title>
        <authorList>
            <person name="Magnan C."/>
            <person name="Yu J."/>
            <person name="Chang I."/>
            <person name="Jahn E."/>
            <person name="Kanomata Y."/>
            <person name="Wu J."/>
            <person name="Zeller M."/>
            <person name="Oakes M."/>
            <person name="Baldi P."/>
            <person name="Sandmeyer S."/>
        </authorList>
    </citation>
    <scope>NUCLEOTIDE SEQUENCE [LARGE SCALE GENOMIC DNA]</scope>
    <source>
        <strain evidence="11">CLIB89(W29)</strain>
    </source>
</reference>
<dbReference type="VEuPathDB" id="FungiDB:YALI0_F21329g"/>
<dbReference type="PANTHER" id="PTHR23077:SF171">
    <property type="entry name" value="NUCLEAR VALOSIN-CONTAINING PROTEIN-LIKE"/>
    <property type="match status" value="1"/>
</dbReference>
<dbReference type="SMART" id="SM00382">
    <property type="entry name" value="AAA"/>
    <property type="match status" value="2"/>
</dbReference>
<dbReference type="FunFam" id="1.10.8.60:FF:000296">
    <property type="entry name" value="P-loop containing nucleoside triphosphate hydrolase protein"/>
    <property type="match status" value="1"/>
</dbReference>
<evidence type="ECO:0000256" key="5">
    <source>
        <dbReference type="ARBA" id="ARBA00032509"/>
    </source>
</evidence>
<dbReference type="GO" id="GO:1990275">
    <property type="term" value="F:preribosome binding"/>
    <property type="evidence" value="ECO:0007669"/>
    <property type="project" value="TreeGrafter"/>
</dbReference>
<feature type="domain" description="AAA+ ATPase" evidence="9">
    <location>
        <begin position="241"/>
        <end position="381"/>
    </location>
</feature>
<organism evidence="10 11">
    <name type="scientific">Yarrowia lipolytica</name>
    <name type="common">Candida lipolytica</name>
    <dbReference type="NCBI Taxonomy" id="4952"/>
    <lineage>
        <taxon>Eukaryota</taxon>
        <taxon>Fungi</taxon>
        <taxon>Dikarya</taxon>
        <taxon>Ascomycota</taxon>
        <taxon>Saccharomycotina</taxon>
        <taxon>Dipodascomycetes</taxon>
        <taxon>Dipodascales</taxon>
        <taxon>Dipodascales incertae sedis</taxon>
        <taxon>Yarrowia</taxon>
    </lineage>
</organism>
<keyword evidence="4" id="KW-0067">ATP-binding</keyword>
<feature type="region of interest" description="Disordered" evidence="8">
    <location>
        <begin position="442"/>
        <end position="508"/>
    </location>
</feature>
<evidence type="ECO:0000256" key="2">
    <source>
        <dbReference type="ARBA" id="ARBA00022593"/>
    </source>
</evidence>
<dbReference type="FunFam" id="3.40.50.300:FF:000365">
    <property type="entry name" value="Ribosome biogenesis ATPase RIX7"/>
    <property type="match status" value="1"/>
</dbReference>
<keyword evidence="3" id="KW-0547">Nucleotide-binding</keyword>
<dbReference type="GO" id="GO:0042254">
    <property type="term" value="P:ribosome biogenesis"/>
    <property type="evidence" value="ECO:0007669"/>
    <property type="project" value="TreeGrafter"/>
</dbReference>
<sequence>MAGKKPGKGRLQKQQEAKVYELTVDLMEEKCQADDSFCAKNLTNLEVFRYVQARGGPTGRLGKQELGRHVDAAITLLRQEEESGMFGGNPENGLNGDAMDVEEDIDIAEPASGPIFGAPAPEKKEDTSTASTPAVSTPILDSNSMNKSVVGLWNTTPAGGATPTAISGAATPVEGGDNEKKRKREKTKERAAKKQKVEHKSELSISLEDLGGIEKVIEQITKSVLVPLTHPEVYKTTGLTMPRGVLLHGPPGCGKTVLANAIANKAQVPFMSISAPSVVSGMSGESEKKIREIFEEARAIAPCLLFIDEIDAVTPKREGGGRGMETRIVAQLLTCIDDLNPEKNDFRPVIVLGATNRPDAIDPALRRPGRFDEEIAMAVPDRKSRELILKAITRPLKLNDDIDFELLAMRTPGYVAADLKALVTAAGSMALERAFKQLVENKEAGQETSDKIEEIKDTDSMDVEGAPQDGQPTEAVKTETDSISAGDVKEEPVETPVETPKPTTVITLPNPPHTSVWVDFLRMFPNPLTASQLQNMVIALNDFLMAIPLIQPSSKREGFATVPDVSWEDVGALAQVRQELHMAIVQPIRQPDLFKMVGVDAPGGVLLWGPPGCGKTLLAKAVASETAANFISVRGPELLNKYVGESERAIRQVFERAALSSPCIIFFDEFDSLAPRRDDGGSEHSSRLVNTLLTELNGLTERRGVYVIAATNRPDIIDPAMVRPGRLDKTLFVGLPDENERFEILSKVCRKRPLAADVNLRNIVADSRCGNYSGADLTQLANEAGLMALRQQVFTHGAEIIHDHKAAPPSSIEITNHHFEEAFNKIRPSVTDADRLKYDALKLTW</sequence>
<evidence type="ECO:0000256" key="3">
    <source>
        <dbReference type="ARBA" id="ARBA00022741"/>
    </source>
</evidence>
<feature type="compositionally biased region" description="Low complexity" evidence="8">
    <location>
        <begin position="157"/>
        <end position="172"/>
    </location>
</feature>
<dbReference type="Gene3D" id="1.10.8.60">
    <property type="match status" value="2"/>
</dbReference>
<dbReference type="PANTHER" id="PTHR23077">
    <property type="entry name" value="AAA-FAMILY ATPASE"/>
    <property type="match status" value="1"/>
</dbReference>
<evidence type="ECO:0000259" key="9">
    <source>
        <dbReference type="SMART" id="SM00382"/>
    </source>
</evidence>
<dbReference type="Proteomes" id="UP000182444">
    <property type="component" value="Chromosome 1F"/>
</dbReference>
<dbReference type="Pfam" id="PF17862">
    <property type="entry name" value="AAA_lid_3"/>
    <property type="match status" value="2"/>
</dbReference>
<evidence type="ECO:0000313" key="11">
    <source>
        <dbReference type="Proteomes" id="UP000182444"/>
    </source>
</evidence>
<dbReference type="eggNOG" id="KOG0733">
    <property type="taxonomic scope" value="Eukaryota"/>
</dbReference>
<evidence type="ECO:0000313" key="10">
    <source>
        <dbReference type="EMBL" id="AOW07512.1"/>
    </source>
</evidence>
<keyword evidence="2" id="KW-0962">Peroxisome biogenesis</keyword>
<dbReference type="AlphaFoldDB" id="A0A1D8NPF3"/>
<feature type="region of interest" description="Disordered" evidence="8">
    <location>
        <begin position="157"/>
        <end position="197"/>
    </location>
</feature>
<gene>
    <name evidence="10" type="ORF">YALI1_F28146g</name>
</gene>
<feature type="compositionally biased region" description="Low complexity" evidence="8">
    <location>
        <begin position="128"/>
        <end position="138"/>
    </location>
</feature>
<evidence type="ECO:0000256" key="8">
    <source>
        <dbReference type="SAM" id="MobiDB-lite"/>
    </source>
</evidence>
<feature type="region of interest" description="Disordered" evidence="8">
    <location>
        <begin position="117"/>
        <end position="139"/>
    </location>
</feature>
<dbReference type="FunFam" id="3.40.50.300:FF:000149">
    <property type="entry name" value="Nuclear valosin-containing protein-like"/>
    <property type="match status" value="1"/>
</dbReference>
<dbReference type="GO" id="GO:0003723">
    <property type="term" value="F:RNA binding"/>
    <property type="evidence" value="ECO:0007669"/>
    <property type="project" value="TreeGrafter"/>
</dbReference>
<evidence type="ECO:0000256" key="4">
    <source>
        <dbReference type="ARBA" id="ARBA00022840"/>
    </source>
</evidence>
<dbReference type="PROSITE" id="PS00674">
    <property type="entry name" value="AAA"/>
    <property type="match status" value="1"/>
</dbReference>
<dbReference type="GO" id="GO:0007031">
    <property type="term" value="P:peroxisome organization"/>
    <property type="evidence" value="ECO:0007669"/>
    <property type="project" value="UniProtKB-KW"/>
</dbReference>
<dbReference type="EMBL" id="CP017558">
    <property type="protein sequence ID" value="AOW07512.1"/>
    <property type="molecule type" value="Genomic_DNA"/>
</dbReference>
<dbReference type="InterPro" id="IPR003593">
    <property type="entry name" value="AAA+_ATPase"/>
</dbReference>
<name>A0A1D8NPF3_YARLL</name>
<evidence type="ECO:0000256" key="6">
    <source>
        <dbReference type="ARBA" id="ARBA00034532"/>
    </source>
</evidence>
<dbReference type="GeneID" id="2908020"/>
<accession>A0A1D8NPF3</accession>
<dbReference type="InterPro" id="IPR003960">
    <property type="entry name" value="ATPase_AAA_CS"/>
</dbReference>
<feature type="domain" description="AAA+ ATPase" evidence="9">
    <location>
        <begin position="601"/>
        <end position="737"/>
    </location>
</feature>
<dbReference type="VEuPathDB" id="FungiDB:YALI1_F28146g"/>
<feature type="compositionally biased region" description="Basic and acidic residues" evidence="8">
    <location>
        <begin position="442"/>
        <end position="459"/>
    </location>
</feature>
<dbReference type="InterPro" id="IPR003959">
    <property type="entry name" value="ATPase_AAA_core"/>
</dbReference>
<dbReference type="InterPro" id="IPR027417">
    <property type="entry name" value="P-loop_NTPase"/>
</dbReference>
<evidence type="ECO:0000256" key="1">
    <source>
        <dbReference type="ARBA" id="ARBA00006914"/>
    </source>
</evidence>
<dbReference type="InterPro" id="IPR050168">
    <property type="entry name" value="AAA_ATPase_domain"/>
</dbReference>
<comment type="catalytic activity">
    <reaction evidence="7">
        <text>ATP + H2O = ADP + phosphate + H(+)</text>
        <dbReference type="Rhea" id="RHEA:13065"/>
        <dbReference type="ChEBI" id="CHEBI:15377"/>
        <dbReference type="ChEBI" id="CHEBI:15378"/>
        <dbReference type="ChEBI" id="CHEBI:30616"/>
        <dbReference type="ChEBI" id="CHEBI:43474"/>
        <dbReference type="ChEBI" id="CHEBI:456216"/>
    </reaction>
    <physiologicalReaction direction="left-to-right" evidence="7">
        <dbReference type="Rhea" id="RHEA:13066"/>
    </physiologicalReaction>
</comment>
<protein>
    <recommendedName>
        <fullName evidence="6">Peroxisomal ATPase PEX1</fullName>
    </recommendedName>
    <alternativeName>
        <fullName evidence="5">Peroxin-1</fullName>
    </alternativeName>
</protein>
<dbReference type="SUPFAM" id="SSF52540">
    <property type="entry name" value="P-loop containing nucleoside triphosphate hydrolases"/>
    <property type="match status" value="2"/>
</dbReference>
<dbReference type="CDD" id="cd19530">
    <property type="entry name" value="RecA-like_NVL_r2-like"/>
    <property type="match status" value="1"/>
</dbReference>
<dbReference type="GO" id="GO:0005524">
    <property type="term" value="F:ATP binding"/>
    <property type="evidence" value="ECO:0007669"/>
    <property type="project" value="UniProtKB-KW"/>
</dbReference>
<dbReference type="Pfam" id="PF00004">
    <property type="entry name" value="AAA"/>
    <property type="match status" value="2"/>
</dbReference>
<dbReference type="Gene3D" id="3.40.50.300">
    <property type="entry name" value="P-loop containing nucleotide triphosphate hydrolases"/>
    <property type="match status" value="2"/>
</dbReference>
<dbReference type="InterPro" id="IPR041569">
    <property type="entry name" value="AAA_lid_3"/>
</dbReference>
<dbReference type="KEGG" id="yli:2908020"/>
<dbReference type="GO" id="GO:0005634">
    <property type="term" value="C:nucleus"/>
    <property type="evidence" value="ECO:0007669"/>
    <property type="project" value="TreeGrafter"/>
</dbReference>
<dbReference type="GO" id="GO:0016887">
    <property type="term" value="F:ATP hydrolysis activity"/>
    <property type="evidence" value="ECO:0007669"/>
    <property type="project" value="InterPro"/>
</dbReference>
<evidence type="ECO:0000256" key="7">
    <source>
        <dbReference type="ARBA" id="ARBA00048778"/>
    </source>
</evidence>
<proteinExistence type="inferred from homology"/>
<comment type="similarity">
    <text evidence="1">Belongs to the AAA ATPase family.</text>
</comment>
<feature type="compositionally biased region" description="Low complexity" evidence="8">
    <location>
        <begin position="494"/>
        <end position="505"/>
    </location>
</feature>